<feature type="transmembrane region" description="Helical" evidence="2">
    <location>
        <begin position="151"/>
        <end position="176"/>
    </location>
</feature>
<evidence type="ECO:0000256" key="2">
    <source>
        <dbReference type="SAM" id="Phobius"/>
    </source>
</evidence>
<dbReference type="EMBL" id="QPFP01000018">
    <property type="protein sequence ID" value="TEB31706.1"/>
    <property type="molecule type" value="Genomic_DNA"/>
</dbReference>
<feature type="transmembrane region" description="Helical" evidence="2">
    <location>
        <begin position="12"/>
        <end position="33"/>
    </location>
</feature>
<feature type="transmembrane region" description="Helical" evidence="2">
    <location>
        <begin position="197"/>
        <end position="223"/>
    </location>
</feature>
<dbReference type="OrthoDB" id="3341077at2759"/>
<reference evidence="3 4" key="1">
    <citation type="journal article" date="2019" name="Nat. Ecol. Evol.">
        <title>Megaphylogeny resolves global patterns of mushroom evolution.</title>
        <authorList>
            <person name="Varga T."/>
            <person name="Krizsan K."/>
            <person name="Foldi C."/>
            <person name="Dima B."/>
            <person name="Sanchez-Garcia M."/>
            <person name="Sanchez-Ramirez S."/>
            <person name="Szollosi G.J."/>
            <person name="Szarkandi J.G."/>
            <person name="Papp V."/>
            <person name="Albert L."/>
            <person name="Andreopoulos W."/>
            <person name="Angelini C."/>
            <person name="Antonin V."/>
            <person name="Barry K.W."/>
            <person name="Bougher N.L."/>
            <person name="Buchanan P."/>
            <person name="Buyck B."/>
            <person name="Bense V."/>
            <person name="Catcheside P."/>
            <person name="Chovatia M."/>
            <person name="Cooper J."/>
            <person name="Damon W."/>
            <person name="Desjardin D."/>
            <person name="Finy P."/>
            <person name="Geml J."/>
            <person name="Haridas S."/>
            <person name="Hughes K."/>
            <person name="Justo A."/>
            <person name="Karasinski D."/>
            <person name="Kautmanova I."/>
            <person name="Kiss B."/>
            <person name="Kocsube S."/>
            <person name="Kotiranta H."/>
            <person name="LaButti K.M."/>
            <person name="Lechner B.E."/>
            <person name="Liimatainen K."/>
            <person name="Lipzen A."/>
            <person name="Lukacs Z."/>
            <person name="Mihaltcheva S."/>
            <person name="Morgado L.N."/>
            <person name="Niskanen T."/>
            <person name="Noordeloos M.E."/>
            <person name="Ohm R.A."/>
            <person name="Ortiz-Santana B."/>
            <person name="Ovrebo C."/>
            <person name="Racz N."/>
            <person name="Riley R."/>
            <person name="Savchenko A."/>
            <person name="Shiryaev A."/>
            <person name="Soop K."/>
            <person name="Spirin V."/>
            <person name="Szebenyi C."/>
            <person name="Tomsovsky M."/>
            <person name="Tulloss R.E."/>
            <person name="Uehling J."/>
            <person name="Grigoriev I.V."/>
            <person name="Vagvolgyi C."/>
            <person name="Papp T."/>
            <person name="Martin F.M."/>
            <person name="Miettinen O."/>
            <person name="Hibbett D.S."/>
            <person name="Nagy L.G."/>
        </authorList>
    </citation>
    <scope>NUCLEOTIDE SEQUENCE [LARGE SCALE GENOMIC DNA]</scope>
    <source>
        <strain evidence="3 4">FP101781</strain>
    </source>
</reference>
<feature type="region of interest" description="Disordered" evidence="1">
    <location>
        <begin position="275"/>
        <end position="301"/>
    </location>
</feature>
<proteinExistence type="predicted"/>
<sequence length="321" mass="35574">MALEEEDAIFIGLFMSFYSYGLYTVIFGLYAKLVRSRKSRGLTGLDWAIGWLYLVTGVTVILDAIQEFHHLRRGRTAETSRWINAVNTTTSVTMVSLDFVAQLVLIYRCWIVWSKNLWVALPPFVIALGSAAAGLAVSLSLGINPGAKLSWWVYAGSSWTILSLIVNALVSGLMIYKIWTVHSATKGIVLSSSRLDLSWVASMLIESALVLFIGQLVYVVLYWLDNSGWFIIVLPVTNLYGLCCTIIMVCVAEKRFADTTANETSPSVVLLSNRSHGGKSGHETFVESPSTARQMKSSRGGIEVDIELNSYSDRAYRDEDK</sequence>
<keyword evidence="4" id="KW-1185">Reference proteome</keyword>
<feature type="compositionally biased region" description="Polar residues" evidence="1">
    <location>
        <begin position="287"/>
        <end position="297"/>
    </location>
</feature>
<gene>
    <name evidence="3" type="ORF">FA13DRAFT_340505</name>
</gene>
<keyword evidence="2" id="KW-1133">Transmembrane helix</keyword>
<evidence type="ECO:0000313" key="4">
    <source>
        <dbReference type="Proteomes" id="UP000298030"/>
    </source>
</evidence>
<name>A0A4Y7TC06_COPMI</name>
<feature type="transmembrane region" description="Helical" evidence="2">
    <location>
        <begin position="229"/>
        <end position="252"/>
    </location>
</feature>
<keyword evidence="2" id="KW-0812">Transmembrane</keyword>
<organism evidence="3 4">
    <name type="scientific">Coprinellus micaceus</name>
    <name type="common">Glistening ink-cap mushroom</name>
    <name type="synonym">Coprinus micaceus</name>
    <dbReference type="NCBI Taxonomy" id="71717"/>
    <lineage>
        <taxon>Eukaryota</taxon>
        <taxon>Fungi</taxon>
        <taxon>Dikarya</taxon>
        <taxon>Basidiomycota</taxon>
        <taxon>Agaricomycotina</taxon>
        <taxon>Agaricomycetes</taxon>
        <taxon>Agaricomycetidae</taxon>
        <taxon>Agaricales</taxon>
        <taxon>Agaricineae</taxon>
        <taxon>Psathyrellaceae</taxon>
        <taxon>Coprinellus</taxon>
    </lineage>
</organism>
<evidence type="ECO:0008006" key="5">
    <source>
        <dbReference type="Google" id="ProtNLM"/>
    </source>
</evidence>
<dbReference type="Proteomes" id="UP000298030">
    <property type="component" value="Unassembled WGS sequence"/>
</dbReference>
<evidence type="ECO:0000256" key="1">
    <source>
        <dbReference type="SAM" id="MobiDB-lite"/>
    </source>
</evidence>
<dbReference type="AlphaFoldDB" id="A0A4Y7TC06"/>
<feature type="transmembrane region" description="Helical" evidence="2">
    <location>
        <begin position="117"/>
        <end position="139"/>
    </location>
</feature>
<feature type="transmembrane region" description="Helical" evidence="2">
    <location>
        <begin position="45"/>
        <end position="65"/>
    </location>
</feature>
<comment type="caution">
    <text evidence="3">The sequence shown here is derived from an EMBL/GenBank/DDBJ whole genome shotgun (WGS) entry which is preliminary data.</text>
</comment>
<accession>A0A4Y7TC06</accession>
<keyword evidence="2" id="KW-0472">Membrane</keyword>
<protein>
    <recommendedName>
        <fullName evidence="5">Transmembrane protein</fullName>
    </recommendedName>
</protein>
<evidence type="ECO:0000313" key="3">
    <source>
        <dbReference type="EMBL" id="TEB31706.1"/>
    </source>
</evidence>